<dbReference type="InterPro" id="IPR001789">
    <property type="entry name" value="Sig_transdc_resp-reg_receiver"/>
</dbReference>
<proteinExistence type="predicted"/>
<protein>
    <submittedName>
        <fullName evidence="8">Response regulator</fullName>
    </submittedName>
</protein>
<dbReference type="Gene3D" id="3.40.50.2300">
    <property type="match status" value="1"/>
</dbReference>
<dbReference type="Gene3D" id="1.10.10.10">
    <property type="entry name" value="Winged helix-like DNA-binding domain superfamily/Winged helix DNA-binding domain"/>
    <property type="match status" value="1"/>
</dbReference>
<dbReference type="SUPFAM" id="SSF52172">
    <property type="entry name" value="CheY-like"/>
    <property type="match status" value="1"/>
</dbReference>
<sequence>MRILLVEDGEELATWLIKALEQSNFSVEWSNDGLVAERILATEEFDAVILDLGLPGKGGHDVLTGLRASDNRVPILILTARDSLTERVSSLNEGADDFLPKPFVLAELEARLLALIRRSRGREHPRFSCGSLTLDVGAKQFHVGETPLTLTPREYAMLHALIQRSGEPVSKQFLLDRVFPRGDDVNLEAIEVLIYRLRKKLASGAIRITTMRGFGYCLESDAEGREHP</sequence>
<feature type="domain" description="OmpR/PhoB-type" evidence="7">
    <location>
        <begin position="124"/>
        <end position="220"/>
    </location>
</feature>
<evidence type="ECO:0000256" key="5">
    <source>
        <dbReference type="PROSITE-ProRule" id="PRU01091"/>
    </source>
</evidence>
<dbReference type="EMBL" id="JBHSMX010000020">
    <property type="protein sequence ID" value="MFC5521801.1"/>
    <property type="molecule type" value="Genomic_DNA"/>
</dbReference>
<organism evidence="8 9">
    <name type="scientific">Polaromonas jejuensis</name>
    <dbReference type="NCBI Taxonomy" id="457502"/>
    <lineage>
        <taxon>Bacteria</taxon>
        <taxon>Pseudomonadati</taxon>
        <taxon>Pseudomonadota</taxon>
        <taxon>Betaproteobacteria</taxon>
        <taxon>Burkholderiales</taxon>
        <taxon>Comamonadaceae</taxon>
        <taxon>Polaromonas</taxon>
    </lineage>
</organism>
<dbReference type="PROSITE" id="PS50110">
    <property type="entry name" value="RESPONSE_REGULATORY"/>
    <property type="match status" value="1"/>
</dbReference>
<evidence type="ECO:0000256" key="2">
    <source>
        <dbReference type="ARBA" id="ARBA00023125"/>
    </source>
</evidence>
<keyword evidence="4" id="KW-0597">Phosphoprotein</keyword>
<dbReference type="Proteomes" id="UP001596084">
    <property type="component" value="Unassembled WGS sequence"/>
</dbReference>
<dbReference type="PANTHER" id="PTHR48111:SF67">
    <property type="entry name" value="TRANSCRIPTIONAL REGULATORY PROTEIN TCTD"/>
    <property type="match status" value="1"/>
</dbReference>
<evidence type="ECO:0000313" key="9">
    <source>
        <dbReference type="Proteomes" id="UP001596084"/>
    </source>
</evidence>
<dbReference type="CDD" id="cd00383">
    <property type="entry name" value="trans_reg_C"/>
    <property type="match status" value="1"/>
</dbReference>
<feature type="DNA-binding region" description="OmpR/PhoB-type" evidence="5">
    <location>
        <begin position="124"/>
        <end position="220"/>
    </location>
</feature>
<feature type="modified residue" description="4-aspartylphosphate" evidence="4">
    <location>
        <position position="51"/>
    </location>
</feature>
<dbReference type="PROSITE" id="PS51755">
    <property type="entry name" value="OMPR_PHOB"/>
    <property type="match status" value="1"/>
</dbReference>
<dbReference type="InterPro" id="IPR011006">
    <property type="entry name" value="CheY-like_superfamily"/>
</dbReference>
<reference evidence="9" key="1">
    <citation type="journal article" date="2019" name="Int. J. Syst. Evol. Microbiol.">
        <title>The Global Catalogue of Microorganisms (GCM) 10K type strain sequencing project: providing services to taxonomists for standard genome sequencing and annotation.</title>
        <authorList>
            <consortium name="The Broad Institute Genomics Platform"/>
            <consortium name="The Broad Institute Genome Sequencing Center for Infectious Disease"/>
            <person name="Wu L."/>
            <person name="Ma J."/>
        </authorList>
    </citation>
    <scope>NUCLEOTIDE SEQUENCE [LARGE SCALE GENOMIC DNA]</scope>
    <source>
        <strain evidence="9">CGMCC 4.7277</strain>
    </source>
</reference>
<evidence type="ECO:0000256" key="1">
    <source>
        <dbReference type="ARBA" id="ARBA00023015"/>
    </source>
</evidence>
<evidence type="ECO:0000256" key="4">
    <source>
        <dbReference type="PROSITE-ProRule" id="PRU00169"/>
    </source>
</evidence>
<dbReference type="SMART" id="SM00862">
    <property type="entry name" value="Trans_reg_C"/>
    <property type="match status" value="1"/>
</dbReference>
<dbReference type="InterPro" id="IPR036388">
    <property type="entry name" value="WH-like_DNA-bd_sf"/>
</dbReference>
<keyword evidence="3" id="KW-0804">Transcription</keyword>
<dbReference type="InterPro" id="IPR001867">
    <property type="entry name" value="OmpR/PhoB-type_DNA-bd"/>
</dbReference>
<dbReference type="PANTHER" id="PTHR48111">
    <property type="entry name" value="REGULATOR OF RPOS"/>
    <property type="match status" value="1"/>
</dbReference>
<keyword evidence="1" id="KW-0805">Transcription regulation</keyword>
<dbReference type="Pfam" id="PF00072">
    <property type="entry name" value="Response_reg"/>
    <property type="match status" value="1"/>
</dbReference>
<evidence type="ECO:0000313" key="8">
    <source>
        <dbReference type="EMBL" id="MFC5521801.1"/>
    </source>
</evidence>
<evidence type="ECO:0000259" key="6">
    <source>
        <dbReference type="PROSITE" id="PS50110"/>
    </source>
</evidence>
<dbReference type="Pfam" id="PF00486">
    <property type="entry name" value="Trans_reg_C"/>
    <property type="match status" value="1"/>
</dbReference>
<dbReference type="RefSeq" id="WP_068835267.1">
    <property type="nucleotide sequence ID" value="NZ_JBHSMX010000020.1"/>
</dbReference>
<evidence type="ECO:0000256" key="3">
    <source>
        <dbReference type="ARBA" id="ARBA00023163"/>
    </source>
</evidence>
<gene>
    <name evidence="8" type="ORF">ACFPP7_12905</name>
</gene>
<name>A0ABW0QB47_9BURK</name>
<keyword evidence="9" id="KW-1185">Reference proteome</keyword>
<accession>A0ABW0QB47</accession>
<comment type="caution">
    <text evidence="8">The sequence shown here is derived from an EMBL/GenBank/DDBJ whole genome shotgun (WGS) entry which is preliminary data.</text>
</comment>
<evidence type="ECO:0000259" key="7">
    <source>
        <dbReference type="PROSITE" id="PS51755"/>
    </source>
</evidence>
<dbReference type="InterPro" id="IPR039420">
    <property type="entry name" value="WalR-like"/>
</dbReference>
<keyword evidence="2 5" id="KW-0238">DNA-binding</keyword>
<dbReference type="SMART" id="SM00448">
    <property type="entry name" value="REC"/>
    <property type="match status" value="1"/>
</dbReference>
<feature type="domain" description="Response regulatory" evidence="6">
    <location>
        <begin position="2"/>
        <end position="116"/>
    </location>
</feature>